<dbReference type="EMBL" id="ABEU02000013">
    <property type="protein sequence ID" value="PNR42472.1"/>
    <property type="molecule type" value="Genomic_DNA"/>
</dbReference>
<dbReference type="AlphaFoldDB" id="A0A2K1JLP8"/>
<dbReference type="InParanoid" id="A0A2K1JLP8"/>
<gene>
    <name evidence="1" type="ORF">PHYPA_017302</name>
</gene>
<organism evidence="1">
    <name type="scientific">Physcomitrium patens</name>
    <name type="common">Spreading-leaved earth moss</name>
    <name type="synonym">Physcomitrella patens</name>
    <dbReference type="NCBI Taxonomy" id="3218"/>
    <lineage>
        <taxon>Eukaryota</taxon>
        <taxon>Viridiplantae</taxon>
        <taxon>Streptophyta</taxon>
        <taxon>Embryophyta</taxon>
        <taxon>Bryophyta</taxon>
        <taxon>Bryophytina</taxon>
        <taxon>Bryopsida</taxon>
        <taxon>Funariidae</taxon>
        <taxon>Funariales</taxon>
        <taxon>Funariaceae</taxon>
        <taxon>Physcomitrium</taxon>
    </lineage>
</organism>
<dbReference type="Proteomes" id="UP000006727">
    <property type="component" value="Chromosome 13"/>
</dbReference>
<reference evidence="1 3" key="2">
    <citation type="journal article" date="2018" name="Plant J.">
        <title>The Physcomitrella patens chromosome-scale assembly reveals moss genome structure and evolution.</title>
        <authorList>
            <person name="Lang D."/>
            <person name="Ullrich K.K."/>
            <person name="Murat F."/>
            <person name="Fuchs J."/>
            <person name="Jenkins J."/>
            <person name="Haas F.B."/>
            <person name="Piednoel M."/>
            <person name="Gundlach H."/>
            <person name="Van Bel M."/>
            <person name="Meyberg R."/>
            <person name="Vives C."/>
            <person name="Morata J."/>
            <person name="Symeonidi A."/>
            <person name="Hiss M."/>
            <person name="Muchero W."/>
            <person name="Kamisugi Y."/>
            <person name="Saleh O."/>
            <person name="Blanc G."/>
            <person name="Decker E.L."/>
            <person name="van Gessel N."/>
            <person name="Grimwood J."/>
            <person name="Hayes R.D."/>
            <person name="Graham S.W."/>
            <person name="Gunter L.E."/>
            <person name="McDaniel S.F."/>
            <person name="Hoernstein S.N.W."/>
            <person name="Larsson A."/>
            <person name="Li F.W."/>
            <person name="Perroud P.F."/>
            <person name="Phillips J."/>
            <person name="Ranjan P."/>
            <person name="Rokshar D.S."/>
            <person name="Rothfels C.J."/>
            <person name="Schneider L."/>
            <person name="Shu S."/>
            <person name="Stevenson D.W."/>
            <person name="Thummler F."/>
            <person name="Tillich M."/>
            <person name="Villarreal Aguilar J.C."/>
            <person name="Widiez T."/>
            <person name="Wong G.K."/>
            <person name="Wymore A."/>
            <person name="Zhang Y."/>
            <person name="Zimmer A.D."/>
            <person name="Quatrano R.S."/>
            <person name="Mayer K.F.X."/>
            <person name="Goodstein D."/>
            <person name="Casacuberta J.M."/>
            <person name="Vandepoele K."/>
            <person name="Reski R."/>
            <person name="Cuming A.C."/>
            <person name="Tuskan G.A."/>
            <person name="Maumus F."/>
            <person name="Salse J."/>
            <person name="Schmutz J."/>
            <person name="Rensing S.A."/>
        </authorList>
    </citation>
    <scope>NUCLEOTIDE SEQUENCE [LARGE SCALE GENOMIC DNA]</scope>
    <source>
        <strain evidence="2 3">cv. Gransden 2004</strain>
    </source>
</reference>
<dbReference type="EnsemblPlants" id="Pp3c13_12970V3.1">
    <property type="protein sequence ID" value="Pp3c13_12970V3.1"/>
    <property type="gene ID" value="Pp3c13_12970"/>
</dbReference>
<evidence type="ECO:0000313" key="2">
    <source>
        <dbReference type="EnsemblPlants" id="Pp3c13_12970V3.1"/>
    </source>
</evidence>
<dbReference type="Gramene" id="Pp3c13_12970V3.1">
    <property type="protein sequence ID" value="Pp3c13_12970V3.1"/>
    <property type="gene ID" value="Pp3c13_12970"/>
</dbReference>
<evidence type="ECO:0000313" key="3">
    <source>
        <dbReference type="Proteomes" id="UP000006727"/>
    </source>
</evidence>
<keyword evidence="3" id="KW-1185">Reference proteome</keyword>
<protein>
    <submittedName>
        <fullName evidence="1 2">Uncharacterized protein</fullName>
    </submittedName>
</protein>
<accession>A0A2K1JLP8</accession>
<sequence length="43" mass="4769">MLLPGKRQEDLSDENLSQGTMLARCQVATGDHAQDNEEIILLD</sequence>
<reference evidence="1 3" key="1">
    <citation type="journal article" date="2008" name="Science">
        <title>The Physcomitrella genome reveals evolutionary insights into the conquest of land by plants.</title>
        <authorList>
            <person name="Rensing S."/>
            <person name="Lang D."/>
            <person name="Zimmer A."/>
            <person name="Terry A."/>
            <person name="Salamov A."/>
            <person name="Shapiro H."/>
            <person name="Nishiyama T."/>
            <person name="Perroud P.-F."/>
            <person name="Lindquist E."/>
            <person name="Kamisugi Y."/>
            <person name="Tanahashi T."/>
            <person name="Sakakibara K."/>
            <person name="Fujita T."/>
            <person name="Oishi K."/>
            <person name="Shin-I T."/>
            <person name="Kuroki Y."/>
            <person name="Toyoda A."/>
            <person name="Suzuki Y."/>
            <person name="Hashimoto A."/>
            <person name="Yamaguchi K."/>
            <person name="Sugano A."/>
            <person name="Kohara Y."/>
            <person name="Fujiyama A."/>
            <person name="Anterola A."/>
            <person name="Aoki S."/>
            <person name="Ashton N."/>
            <person name="Barbazuk W.B."/>
            <person name="Barker E."/>
            <person name="Bennetzen J."/>
            <person name="Bezanilla M."/>
            <person name="Blankenship R."/>
            <person name="Cho S.H."/>
            <person name="Dutcher S."/>
            <person name="Estelle M."/>
            <person name="Fawcett J.A."/>
            <person name="Gundlach H."/>
            <person name="Hanada K."/>
            <person name="Heyl A."/>
            <person name="Hicks K.A."/>
            <person name="Hugh J."/>
            <person name="Lohr M."/>
            <person name="Mayer K."/>
            <person name="Melkozernov A."/>
            <person name="Murata T."/>
            <person name="Nelson D."/>
            <person name="Pils B."/>
            <person name="Prigge M."/>
            <person name="Reiss B."/>
            <person name="Renner T."/>
            <person name="Rombauts S."/>
            <person name="Rushton P."/>
            <person name="Sanderfoot A."/>
            <person name="Schween G."/>
            <person name="Shiu S.-H."/>
            <person name="Stueber K."/>
            <person name="Theodoulou F.L."/>
            <person name="Tu H."/>
            <person name="Van de Peer Y."/>
            <person name="Verrier P.J."/>
            <person name="Waters E."/>
            <person name="Wood A."/>
            <person name="Yang L."/>
            <person name="Cove D."/>
            <person name="Cuming A."/>
            <person name="Hasebe M."/>
            <person name="Lucas S."/>
            <person name="Mishler D.B."/>
            <person name="Reski R."/>
            <person name="Grigoriev I."/>
            <person name="Quatrano R.S."/>
            <person name="Boore J.L."/>
        </authorList>
    </citation>
    <scope>NUCLEOTIDE SEQUENCE [LARGE SCALE GENOMIC DNA]</scope>
    <source>
        <strain evidence="2 3">cv. Gransden 2004</strain>
    </source>
</reference>
<name>A0A2K1JLP8_PHYPA</name>
<proteinExistence type="predicted"/>
<evidence type="ECO:0000313" key="1">
    <source>
        <dbReference type="EMBL" id="PNR42472.1"/>
    </source>
</evidence>
<reference evidence="2" key="3">
    <citation type="submission" date="2020-12" db="UniProtKB">
        <authorList>
            <consortium name="EnsemblPlants"/>
        </authorList>
    </citation>
    <scope>IDENTIFICATION</scope>
</reference>